<keyword evidence="2" id="KW-1133">Transmembrane helix</keyword>
<evidence type="ECO:0000256" key="2">
    <source>
        <dbReference type="SAM" id="Phobius"/>
    </source>
</evidence>
<organism evidence="4 5">
    <name type="scientific">Streptacidiphilus fuscans</name>
    <dbReference type="NCBI Taxonomy" id="2789292"/>
    <lineage>
        <taxon>Bacteria</taxon>
        <taxon>Bacillati</taxon>
        <taxon>Actinomycetota</taxon>
        <taxon>Actinomycetes</taxon>
        <taxon>Kitasatosporales</taxon>
        <taxon>Streptomycetaceae</taxon>
        <taxon>Streptacidiphilus</taxon>
    </lineage>
</organism>
<feature type="chain" id="PRO_5037368674" evidence="3">
    <location>
        <begin position="32"/>
        <end position="136"/>
    </location>
</feature>
<keyword evidence="5" id="KW-1185">Reference proteome</keyword>
<proteinExistence type="predicted"/>
<gene>
    <name evidence="4" type="ORF">I2501_34255</name>
</gene>
<sequence length="136" mass="12740">MHSALRPVVTAACGVALSASVVLGIAGPALAAPTNGSPISPTTAPAVAPTSATPSAAASAPAASSAASSTPTATTGTPTSHPTAPQSPSAPASASSASPAPSKGSSGTSPWLFFAVVLVASVGAGLFISYTRSKRS</sequence>
<dbReference type="EMBL" id="JADPRT010000020">
    <property type="protein sequence ID" value="MBF9073090.1"/>
    <property type="molecule type" value="Genomic_DNA"/>
</dbReference>
<dbReference type="AlphaFoldDB" id="A0A931B8C5"/>
<keyword evidence="2" id="KW-0472">Membrane</keyword>
<dbReference type="Proteomes" id="UP000657385">
    <property type="component" value="Unassembled WGS sequence"/>
</dbReference>
<protein>
    <submittedName>
        <fullName evidence="4">Uncharacterized protein</fullName>
    </submittedName>
</protein>
<evidence type="ECO:0000313" key="5">
    <source>
        <dbReference type="Proteomes" id="UP000657385"/>
    </source>
</evidence>
<feature type="compositionally biased region" description="Low complexity" evidence="1">
    <location>
        <begin position="37"/>
        <end position="105"/>
    </location>
</feature>
<accession>A0A931B8C5</accession>
<feature type="region of interest" description="Disordered" evidence="1">
    <location>
        <begin position="32"/>
        <end position="105"/>
    </location>
</feature>
<name>A0A931B8C5_9ACTN</name>
<dbReference type="RefSeq" id="WP_196198073.1">
    <property type="nucleotide sequence ID" value="NZ_JADPRT010000020.1"/>
</dbReference>
<keyword evidence="2" id="KW-0812">Transmembrane</keyword>
<evidence type="ECO:0000256" key="1">
    <source>
        <dbReference type="SAM" id="MobiDB-lite"/>
    </source>
</evidence>
<keyword evidence="3" id="KW-0732">Signal</keyword>
<evidence type="ECO:0000313" key="4">
    <source>
        <dbReference type="EMBL" id="MBF9073090.1"/>
    </source>
</evidence>
<comment type="caution">
    <text evidence="4">The sequence shown here is derived from an EMBL/GenBank/DDBJ whole genome shotgun (WGS) entry which is preliminary data.</text>
</comment>
<feature type="signal peptide" evidence="3">
    <location>
        <begin position="1"/>
        <end position="31"/>
    </location>
</feature>
<reference evidence="4" key="1">
    <citation type="submission" date="2020-11" db="EMBL/GenBank/DDBJ databases">
        <title>Isolation and identification of active actinomycetes.</title>
        <authorList>
            <person name="Yu B."/>
        </authorList>
    </citation>
    <scope>NUCLEOTIDE SEQUENCE</scope>
    <source>
        <strain evidence="4">NEAU-YB345</strain>
    </source>
</reference>
<evidence type="ECO:0000256" key="3">
    <source>
        <dbReference type="SAM" id="SignalP"/>
    </source>
</evidence>
<feature type="transmembrane region" description="Helical" evidence="2">
    <location>
        <begin position="111"/>
        <end position="130"/>
    </location>
</feature>